<dbReference type="GO" id="GO:0055085">
    <property type="term" value="P:transmembrane transport"/>
    <property type="evidence" value="ECO:0007669"/>
    <property type="project" value="InterPro"/>
</dbReference>
<evidence type="ECO:0000256" key="5">
    <source>
        <dbReference type="ARBA" id="ARBA00022475"/>
    </source>
</evidence>
<dbReference type="PANTHER" id="PTHR43297:SF2">
    <property type="entry name" value="DIPEPTIDE TRANSPORT ATP-BINDING PROTEIN DPPD"/>
    <property type="match status" value="1"/>
</dbReference>
<feature type="domain" description="ABC transporter" evidence="12">
    <location>
        <begin position="314"/>
        <end position="569"/>
    </location>
</feature>
<evidence type="ECO:0000256" key="10">
    <source>
        <dbReference type="ARBA" id="ARBA00023136"/>
    </source>
</evidence>
<proteinExistence type="inferred from homology"/>
<dbReference type="EMBL" id="FTOT01000003">
    <property type="protein sequence ID" value="SIS94570.1"/>
    <property type="molecule type" value="Genomic_DNA"/>
</dbReference>
<dbReference type="SUPFAM" id="SSF161098">
    <property type="entry name" value="MetI-like"/>
    <property type="match status" value="1"/>
</dbReference>
<dbReference type="PROSITE" id="PS00211">
    <property type="entry name" value="ABC_TRANSPORTER_1"/>
    <property type="match status" value="1"/>
</dbReference>
<dbReference type="RefSeq" id="WP_076530603.1">
    <property type="nucleotide sequence ID" value="NZ_BMEH01000003.1"/>
</dbReference>
<reference evidence="14 15" key="1">
    <citation type="submission" date="2017-01" db="EMBL/GenBank/DDBJ databases">
        <authorList>
            <person name="Mah S.A."/>
            <person name="Swanson W.J."/>
            <person name="Moy G.W."/>
            <person name="Vacquier V.D."/>
        </authorList>
    </citation>
    <scope>NUCLEOTIDE SEQUENCE [LARGE SCALE GENOMIC DNA]</scope>
    <source>
        <strain evidence="14 15">DSM 26375</strain>
    </source>
</reference>
<evidence type="ECO:0000256" key="11">
    <source>
        <dbReference type="RuleBase" id="RU363032"/>
    </source>
</evidence>
<evidence type="ECO:0000256" key="8">
    <source>
        <dbReference type="ARBA" id="ARBA00022840"/>
    </source>
</evidence>
<keyword evidence="4 11" id="KW-0813">Transport</keyword>
<keyword evidence="5" id="KW-1003">Cell membrane</keyword>
<dbReference type="SUPFAM" id="SSF52540">
    <property type="entry name" value="P-loop containing nucleoside triphosphate hydrolases"/>
    <property type="match status" value="1"/>
</dbReference>
<dbReference type="CDD" id="cd03257">
    <property type="entry name" value="ABC_NikE_OppD_transporters"/>
    <property type="match status" value="1"/>
</dbReference>
<organism evidence="14 15">
    <name type="scientific">Gemmobacter megaterium</name>
    <dbReference type="NCBI Taxonomy" id="1086013"/>
    <lineage>
        <taxon>Bacteria</taxon>
        <taxon>Pseudomonadati</taxon>
        <taxon>Pseudomonadota</taxon>
        <taxon>Alphaproteobacteria</taxon>
        <taxon>Rhodobacterales</taxon>
        <taxon>Paracoccaceae</taxon>
        <taxon>Gemmobacter</taxon>
    </lineage>
</organism>
<dbReference type="InterPro" id="IPR017871">
    <property type="entry name" value="ABC_transporter-like_CS"/>
</dbReference>
<protein>
    <submittedName>
        <fullName evidence="14">Peptide/nickel transport system permease protein</fullName>
    </submittedName>
</protein>
<dbReference type="PROSITE" id="PS50928">
    <property type="entry name" value="ABC_TM1"/>
    <property type="match status" value="1"/>
</dbReference>
<keyword evidence="7" id="KW-0547">Nucleotide-binding</keyword>
<dbReference type="Pfam" id="PF00005">
    <property type="entry name" value="ABC_tran"/>
    <property type="match status" value="1"/>
</dbReference>
<evidence type="ECO:0000259" key="13">
    <source>
        <dbReference type="PROSITE" id="PS50928"/>
    </source>
</evidence>
<evidence type="ECO:0000256" key="2">
    <source>
        <dbReference type="ARBA" id="ARBA00004651"/>
    </source>
</evidence>
<feature type="transmembrane region" description="Helical" evidence="11">
    <location>
        <begin position="249"/>
        <end position="269"/>
    </location>
</feature>
<dbReference type="AlphaFoldDB" id="A0A1N7N8A1"/>
<keyword evidence="15" id="KW-1185">Reference proteome</keyword>
<evidence type="ECO:0000256" key="7">
    <source>
        <dbReference type="ARBA" id="ARBA00022741"/>
    </source>
</evidence>
<dbReference type="OrthoDB" id="7374568at2"/>
<evidence type="ECO:0000259" key="12">
    <source>
        <dbReference type="PROSITE" id="PS50893"/>
    </source>
</evidence>
<feature type="transmembrane region" description="Helical" evidence="11">
    <location>
        <begin position="21"/>
        <end position="41"/>
    </location>
</feature>
<dbReference type="Pfam" id="PF00528">
    <property type="entry name" value="BPD_transp_1"/>
    <property type="match status" value="1"/>
</dbReference>
<dbReference type="Pfam" id="PF08352">
    <property type="entry name" value="oligo_HPY"/>
    <property type="match status" value="1"/>
</dbReference>
<dbReference type="GO" id="GO:0016887">
    <property type="term" value="F:ATP hydrolysis activity"/>
    <property type="evidence" value="ECO:0007669"/>
    <property type="project" value="InterPro"/>
</dbReference>
<keyword evidence="8" id="KW-0067">ATP-binding</keyword>
<feature type="transmembrane region" description="Helical" evidence="11">
    <location>
        <begin position="206"/>
        <end position="228"/>
    </location>
</feature>
<feature type="domain" description="ABC transmembrane type-1" evidence="13">
    <location>
        <begin position="81"/>
        <end position="270"/>
    </location>
</feature>
<evidence type="ECO:0000313" key="15">
    <source>
        <dbReference type="Proteomes" id="UP000186141"/>
    </source>
</evidence>
<evidence type="ECO:0000256" key="1">
    <source>
        <dbReference type="ARBA" id="ARBA00004417"/>
    </source>
</evidence>
<dbReference type="InterPro" id="IPR000515">
    <property type="entry name" value="MetI-like"/>
</dbReference>
<keyword evidence="6 11" id="KW-0812">Transmembrane</keyword>
<comment type="subcellular location">
    <subcellularLocation>
        <location evidence="1">Cell inner membrane</location>
        <topology evidence="1">Peripheral membrane protein</topology>
    </subcellularLocation>
    <subcellularLocation>
        <location evidence="2 11">Cell membrane</location>
        <topology evidence="2 11">Multi-pass membrane protein</topology>
    </subcellularLocation>
</comment>
<evidence type="ECO:0000256" key="9">
    <source>
        <dbReference type="ARBA" id="ARBA00022989"/>
    </source>
</evidence>
<evidence type="ECO:0000313" key="14">
    <source>
        <dbReference type="EMBL" id="SIS94570.1"/>
    </source>
</evidence>
<dbReference type="GO" id="GO:0015833">
    <property type="term" value="P:peptide transport"/>
    <property type="evidence" value="ECO:0007669"/>
    <property type="project" value="InterPro"/>
</dbReference>
<keyword evidence="10 11" id="KW-0472">Membrane</keyword>
<dbReference type="InterPro" id="IPR013563">
    <property type="entry name" value="Oligopep_ABC_C"/>
</dbReference>
<dbReference type="SMART" id="SM00382">
    <property type="entry name" value="AAA"/>
    <property type="match status" value="1"/>
</dbReference>
<accession>A0A1N7N8A1</accession>
<dbReference type="STRING" id="1086013.SAMN05421774_103192"/>
<dbReference type="InterPro" id="IPR003593">
    <property type="entry name" value="AAA+_ATPase"/>
</dbReference>
<comment type="similarity">
    <text evidence="11">Belongs to the binding-protein-dependent transport system permease family.</text>
</comment>
<keyword evidence="9 11" id="KW-1133">Transmembrane helix</keyword>
<dbReference type="Proteomes" id="UP000186141">
    <property type="component" value="Unassembled WGS sequence"/>
</dbReference>
<dbReference type="PANTHER" id="PTHR43297">
    <property type="entry name" value="OLIGOPEPTIDE TRANSPORT ATP-BINDING PROTEIN APPD"/>
    <property type="match status" value="1"/>
</dbReference>
<dbReference type="InterPro" id="IPR003439">
    <property type="entry name" value="ABC_transporter-like_ATP-bd"/>
</dbReference>
<feature type="transmembrane region" description="Helical" evidence="11">
    <location>
        <begin position="83"/>
        <end position="109"/>
    </location>
</feature>
<dbReference type="InterPro" id="IPR050388">
    <property type="entry name" value="ABC_Ni/Peptide_Import"/>
</dbReference>
<dbReference type="GO" id="GO:0005524">
    <property type="term" value="F:ATP binding"/>
    <property type="evidence" value="ECO:0007669"/>
    <property type="project" value="UniProtKB-KW"/>
</dbReference>
<gene>
    <name evidence="14" type="ORF">SAMN05421774_103192</name>
</gene>
<feature type="transmembrane region" description="Helical" evidence="11">
    <location>
        <begin position="130"/>
        <end position="156"/>
    </location>
</feature>
<dbReference type="FunFam" id="3.40.50.300:FF:000016">
    <property type="entry name" value="Oligopeptide ABC transporter ATP-binding component"/>
    <property type="match status" value="1"/>
</dbReference>
<evidence type="ECO:0000256" key="3">
    <source>
        <dbReference type="ARBA" id="ARBA00005417"/>
    </source>
</evidence>
<sequence>MTPQAQRPGWRRLAAAFPRRMIVPSVLLAALIIIPFAAPLITDANPIRISVRERLSPPSWAHPLGQDEFGRDRLARVLYGGQISLTVAFVATSIACIVGTLFGLIGAYFRGPFQFVTTRMADIVLCFPPILLALLVVTLFGPGAVTLVAVLSVLYFPSFARIAFSEALRVSSLDFVEASRALGTPSRRILLRTILPNIAGPVSVQYSLTAAAAITIESGLSFLGLGVVPPAPSWGQMIRGARQFMEQDPLGILIPCIALTLTIYAINFFCDRLRDTLDPKGGAGDGKDTVSRPIASAVAGHTPVADAPETVAEIRDLRLDLALPGAPVTLIEDVSLRLRANECTALVGESGSGKSLSSLALMGLLPGGIRQSSGQLRLRRKSGEMVDLATLTARELEQVRGHDVAMIFQEPMTSLNPVHKVGTQMVEAIQAHRPMSAEAARKLAITLLERVGINEAARRFDGYPHEMSGGMRQRVMIAMALSCEPRLLIADEPTTALDVTIQAEIIELLRDLRRDYADGLSLLFISHNLGIVADIADRVAVMYSGQVVEEGPTDLVLRAPLHPYTRALLESMPSSHEALHSARGDRLQAISGTPPLPNARPSGCAFRDRCPIAIEACATIRPHLEPRPGERAVRCIRAPEGQEVAA</sequence>
<dbReference type="InterPro" id="IPR027417">
    <property type="entry name" value="P-loop_NTPase"/>
</dbReference>
<evidence type="ECO:0000256" key="4">
    <source>
        <dbReference type="ARBA" id="ARBA00022448"/>
    </source>
</evidence>
<dbReference type="GO" id="GO:0005886">
    <property type="term" value="C:plasma membrane"/>
    <property type="evidence" value="ECO:0007669"/>
    <property type="project" value="UniProtKB-SubCell"/>
</dbReference>
<dbReference type="Gene3D" id="3.40.50.300">
    <property type="entry name" value="P-loop containing nucleotide triphosphate hydrolases"/>
    <property type="match status" value="1"/>
</dbReference>
<dbReference type="NCBIfam" id="TIGR01727">
    <property type="entry name" value="oligo_HPY"/>
    <property type="match status" value="1"/>
</dbReference>
<dbReference type="Gene3D" id="1.10.3720.10">
    <property type="entry name" value="MetI-like"/>
    <property type="match status" value="1"/>
</dbReference>
<dbReference type="PROSITE" id="PS50893">
    <property type="entry name" value="ABC_TRANSPORTER_2"/>
    <property type="match status" value="1"/>
</dbReference>
<dbReference type="CDD" id="cd06261">
    <property type="entry name" value="TM_PBP2"/>
    <property type="match status" value="1"/>
</dbReference>
<name>A0A1N7N8A1_9RHOB</name>
<dbReference type="InterPro" id="IPR035906">
    <property type="entry name" value="MetI-like_sf"/>
</dbReference>
<comment type="similarity">
    <text evidence="3">Belongs to the ABC transporter superfamily.</text>
</comment>
<evidence type="ECO:0000256" key="6">
    <source>
        <dbReference type="ARBA" id="ARBA00022692"/>
    </source>
</evidence>